<sequence length="106" mass="12167">MHKLRDELKASLSNMDMLPSLSNWHVMELLYNCLPERITHNHTDVCVLRSMKEEMLNLIAPLATRPITRGHSSHSWVAPMFCFARQQHVSPPLLPLRAPVLHHAEA</sequence>
<proteinExistence type="predicted"/>
<comment type="caution">
    <text evidence="1">The sequence shown here is derived from an EMBL/GenBank/DDBJ whole genome shotgun (WGS) entry which is preliminary data.</text>
</comment>
<evidence type="ECO:0000313" key="1">
    <source>
        <dbReference type="EMBL" id="KAI4382105.1"/>
    </source>
</evidence>
<protein>
    <submittedName>
        <fullName evidence="1">Uncharacterized protein</fullName>
    </submittedName>
</protein>
<accession>A0ACB9RT86</accession>
<dbReference type="EMBL" id="CM042882">
    <property type="protein sequence ID" value="KAI4382105.1"/>
    <property type="molecule type" value="Genomic_DNA"/>
</dbReference>
<dbReference type="Proteomes" id="UP001057402">
    <property type="component" value="Chromosome 3"/>
</dbReference>
<gene>
    <name evidence="1" type="ORF">MLD38_008109</name>
</gene>
<evidence type="ECO:0000313" key="2">
    <source>
        <dbReference type="Proteomes" id="UP001057402"/>
    </source>
</evidence>
<organism evidence="1 2">
    <name type="scientific">Melastoma candidum</name>
    <dbReference type="NCBI Taxonomy" id="119954"/>
    <lineage>
        <taxon>Eukaryota</taxon>
        <taxon>Viridiplantae</taxon>
        <taxon>Streptophyta</taxon>
        <taxon>Embryophyta</taxon>
        <taxon>Tracheophyta</taxon>
        <taxon>Spermatophyta</taxon>
        <taxon>Magnoliopsida</taxon>
        <taxon>eudicotyledons</taxon>
        <taxon>Gunneridae</taxon>
        <taxon>Pentapetalae</taxon>
        <taxon>rosids</taxon>
        <taxon>malvids</taxon>
        <taxon>Myrtales</taxon>
        <taxon>Melastomataceae</taxon>
        <taxon>Melastomatoideae</taxon>
        <taxon>Melastomateae</taxon>
        <taxon>Melastoma</taxon>
    </lineage>
</organism>
<name>A0ACB9RT86_9MYRT</name>
<keyword evidence="2" id="KW-1185">Reference proteome</keyword>
<reference evidence="2" key="1">
    <citation type="journal article" date="2023" name="Front. Plant Sci.">
        <title>Chromosomal-level genome assembly of Melastoma candidum provides insights into trichome evolution.</title>
        <authorList>
            <person name="Zhong Y."/>
            <person name="Wu W."/>
            <person name="Sun C."/>
            <person name="Zou P."/>
            <person name="Liu Y."/>
            <person name="Dai S."/>
            <person name="Zhou R."/>
        </authorList>
    </citation>
    <scope>NUCLEOTIDE SEQUENCE [LARGE SCALE GENOMIC DNA]</scope>
</reference>